<evidence type="ECO:0000256" key="3">
    <source>
        <dbReference type="ARBA" id="ARBA00022729"/>
    </source>
</evidence>
<dbReference type="Gene3D" id="2.60.40.10">
    <property type="entry name" value="Immunoglobulins"/>
    <property type="match status" value="6"/>
</dbReference>
<dbReference type="AlphaFoldDB" id="A0A9D2H927"/>
<dbReference type="PANTHER" id="PTHR36108:SF13">
    <property type="entry name" value="COLOSSIN-B-RELATED"/>
    <property type="match status" value="1"/>
</dbReference>
<dbReference type="EMBL" id="DXAK01000012">
    <property type="protein sequence ID" value="HJA06064.1"/>
    <property type="molecule type" value="Genomic_DNA"/>
</dbReference>
<feature type="domain" description="SpaA-like prealbumin fold" evidence="5">
    <location>
        <begin position="441"/>
        <end position="526"/>
    </location>
</feature>
<name>A0A9D2H927_9FIRM</name>
<evidence type="ECO:0000259" key="6">
    <source>
        <dbReference type="Pfam" id="PF18202"/>
    </source>
</evidence>
<dbReference type="Pfam" id="PF18202">
    <property type="entry name" value="TQ"/>
    <property type="match status" value="1"/>
</dbReference>
<dbReference type="InterPro" id="IPR041100">
    <property type="entry name" value="TQ"/>
</dbReference>
<keyword evidence="4" id="KW-1133">Transmembrane helix</keyword>
<feature type="domain" description="SpaA-like prealbumin fold" evidence="5">
    <location>
        <begin position="309"/>
        <end position="409"/>
    </location>
</feature>
<dbReference type="NCBIfam" id="NF033903">
    <property type="entry name" value="VaFE_rpt"/>
    <property type="match status" value="1"/>
</dbReference>
<evidence type="ECO:0000256" key="2">
    <source>
        <dbReference type="ARBA" id="ARBA00022525"/>
    </source>
</evidence>
<evidence type="ECO:0000313" key="8">
    <source>
        <dbReference type="EMBL" id="HJA06064.1"/>
    </source>
</evidence>
<feature type="domain" description="SpaA-like prealbumin fold" evidence="5">
    <location>
        <begin position="213"/>
        <end position="285"/>
    </location>
</feature>
<comment type="similarity">
    <text evidence="1">Belongs to the serine-aspartate repeat-containing protein (SDr) family.</text>
</comment>
<proteinExistence type="inferred from homology"/>
<feature type="domain" description="Thioester" evidence="7">
    <location>
        <begin position="38"/>
        <end position="166"/>
    </location>
</feature>
<evidence type="ECO:0000259" key="5">
    <source>
        <dbReference type="Pfam" id="PF17802"/>
    </source>
</evidence>
<accession>A0A9D2H927</accession>
<dbReference type="InterPro" id="IPR013783">
    <property type="entry name" value="Ig-like_fold"/>
</dbReference>
<feature type="domain" description="SpaA-like prealbumin fold" evidence="5">
    <location>
        <begin position="532"/>
        <end position="622"/>
    </location>
</feature>
<keyword evidence="3" id="KW-0732">Signal</keyword>
<keyword evidence="4" id="KW-0472">Membrane</keyword>
<dbReference type="Pfam" id="PF17802">
    <property type="entry name" value="SpaA"/>
    <property type="match status" value="6"/>
</dbReference>
<dbReference type="Proteomes" id="UP000824223">
    <property type="component" value="Unassembled WGS sequence"/>
</dbReference>
<reference evidence="8" key="2">
    <citation type="submission" date="2021-04" db="EMBL/GenBank/DDBJ databases">
        <authorList>
            <person name="Gilroy R."/>
        </authorList>
    </citation>
    <scope>NUCLEOTIDE SEQUENCE</scope>
    <source>
        <strain evidence="8">ChiSjej2B20-11307</strain>
    </source>
</reference>
<dbReference type="Pfam" id="PF20610">
    <property type="entry name" value="TED_2"/>
    <property type="match status" value="1"/>
</dbReference>
<evidence type="ECO:0000259" key="7">
    <source>
        <dbReference type="Pfam" id="PF20610"/>
    </source>
</evidence>
<reference evidence="8" key="1">
    <citation type="journal article" date="2021" name="PeerJ">
        <title>Extensive microbial diversity within the chicken gut microbiome revealed by metagenomics and culture.</title>
        <authorList>
            <person name="Gilroy R."/>
            <person name="Ravi A."/>
            <person name="Getino M."/>
            <person name="Pursley I."/>
            <person name="Horton D.L."/>
            <person name="Alikhan N.F."/>
            <person name="Baker D."/>
            <person name="Gharbi K."/>
            <person name="Hall N."/>
            <person name="Watson M."/>
            <person name="Adriaenssens E.M."/>
            <person name="Foster-Nyarko E."/>
            <person name="Jarju S."/>
            <person name="Secka A."/>
            <person name="Antonio M."/>
            <person name="Oren A."/>
            <person name="Chaudhuri R.R."/>
            <person name="La Ragione R."/>
            <person name="Hildebrand F."/>
            <person name="Pallen M.J."/>
        </authorList>
    </citation>
    <scope>NUCLEOTIDE SEQUENCE</scope>
    <source>
        <strain evidence="8">ChiSjej2B20-11307</strain>
    </source>
</reference>
<evidence type="ECO:0000313" key="9">
    <source>
        <dbReference type="Proteomes" id="UP000824223"/>
    </source>
</evidence>
<dbReference type="InterPro" id="IPR046751">
    <property type="entry name" value="TED_2"/>
</dbReference>
<feature type="domain" description="T-Q ester bond containing" evidence="6">
    <location>
        <begin position="855"/>
        <end position="971"/>
    </location>
</feature>
<keyword evidence="2" id="KW-0964">Secreted</keyword>
<dbReference type="InterPro" id="IPR041033">
    <property type="entry name" value="SpaA_PFL_dom_1"/>
</dbReference>
<sequence length="1021" mass="113543">MRYLKKWKAFLLPCAVTVIWVSAFLYLRPVFAQNGQSVELTVGREIYYGTYSTNYFTVDGRMAYCLEPLEDTPESGTYATQPLGDGNVRKGLYYMYGGPGYDTFRNTFGALTGESGYDKDEEYCMSHCILSYLYSGNESSFTGLNTGTIASLKQKVEKLKTLPDPPQYFSAFLFNIGGKGQTMGGVGMDKTGSIEIQKSSDHPEWSEDNSCYSLEGAEFGIYEHGGSAPLWTVTTDVDGYGKLEDIPIGSYEIGEVESPRGFAAGEKRHKITIEENTVFQYECVNTAQYHLPEFILKKTDAGTGKNQPQGAAKLAGAEFEVRYYAGYYAGDPAENGTVPRRTWVLRTNEAGEIRLTDEYKVSGDEFYKNSEGQPVFPLGTVTIREIKAPEGYLINETVFTEKITSAGQGETDTVWHVPEVPEKVIRGGLQIVKFRESDNEKEEQKTSLEGICFTITSKTTGEKTEIITDENGYASIPKNEEGRGGLVYDTYVVSEKDTPSGLKPVGDFEITILEEGRTLYYILENKKIFSPVRLVKKDSHNGEVIPIAGAEFRILDHEKKSVTMTTYYPQETVHETFQTDENGSFTLPEKLPVGKYYFQEVRAPQGYVLNDSLLEFEITKSHDWTEPFTVEFEDAPAMGRISITKTDGETTEPVAGVHFEVCAKEDILTPLGTVLVKAGTIVAELVTDEEGKAVTGDLHLGEYEVREIEPAAGYVLDEKAYEVELKYKDQNTEIVTEDMAWENQPTTVIITKTDYETDEKIEGVHFSISEKLPEGADRTGEAAGTGTEYVTDEEGRIVFRYLRPGDYCIQETESAPGYRRNDTSVEFTVDENGKINGEACMEFTITNDRTTIKDTSALWKDTGTKEIYAGEENTVTDTIILENMEEGKEYTLRGMLADAASGEALIQDGKELTVEKTWTADEPSASIEMEFPVDSASFPGKKIVVLEYLYEGDLLIASHEDLEDQGQTVYVLQRPRVSVATGDGRRTIAAAAAAIVAMTVSAVCAVAGYRRMRRRKLQKHL</sequence>
<evidence type="ECO:0000256" key="4">
    <source>
        <dbReference type="SAM" id="Phobius"/>
    </source>
</evidence>
<protein>
    <submittedName>
        <fullName evidence="8">VaFE repeat-containing surface-anchored protein</fullName>
    </submittedName>
</protein>
<feature type="domain" description="SpaA-like prealbumin fold" evidence="5">
    <location>
        <begin position="639"/>
        <end position="737"/>
    </location>
</feature>
<dbReference type="Gene3D" id="2.60.40.3930">
    <property type="match status" value="1"/>
</dbReference>
<gene>
    <name evidence="8" type="ORF">H9798_02790</name>
</gene>
<feature type="domain" description="SpaA-like prealbumin fold" evidence="5">
    <location>
        <begin position="747"/>
        <end position="835"/>
    </location>
</feature>
<comment type="caution">
    <text evidence="8">The sequence shown here is derived from an EMBL/GenBank/DDBJ whole genome shotgun (WGS) entry which is preliminary data.</text>
</comment>
<dbReference type="SUPFAM" id="SSF49478">
    <property type="entry name" value="Cna protein B-type domain"/>
    <property type="match status" value="1"/>
</dbReference>
<feature type="transmembrane region" description="Helical" evidence="4">
    <location>
        <begin position="988"/>
        <end position="1009"/>
    </location>
</feature>
<dbReference type="PANTHER" id="PTHR36108">
    <property type="entry name" value="COLOSSIN-B-RELATED"/>
    <property type="match status" value="1"/>
</dbReference>
<organism evidence="8 9">
    <name type="scientific">Candidatus Mediterraneibacter pullicola</name>
    <dbReference type="NCBI Taxonomy" id="2838682"/>
    <lineage>
        <taxon>Bacteria</taxon>
        <taxon>Bacillati</taxon>
        <taxon>Bacillota</taxon>
        <taxon>Clostridia</taxon>
        <taxon>Lachnospirales</taxon>
        <taxon>Lachnospiraceae</taxon>
        <taxon>Mediterraneibacter</taxon>
    </lineage>
</organism>
<keyword evidence="4" id="KW-0812">Transmembrane</keyword>
<evidence type="ECO:0000256" key="1">
    <source>
        <dbReference type="ARBA" id="ARBA00007257"/>
    </source>
</evidence>